<evidence type="ECO:0008006" key="3">
    <source>
        <dbReference type="Google" id="ProtNLM"/>
    </source>
</evidence>
<sequence length="149" mass="16815">MLIKSRLELQMIDGSIEIVRMLTLVGFAHELILVIRRFCWVSRCKGSVAVYVFIAVCAEGKKSWEEMQARRIKPDVVASDTVIAGFGKTGEKAEEILREMELSGVESTCMITFEHLIMATVELVMLIQPLLSTKICRKDFRPEASTMIC</sequence>
<organism evidence="1 2">
    <name type="scientific">Hevea brasiliensis</name>
    <name type="common">Para rubber tree</name>
    <name type="synonym">Siphonia brasiliensis</name>
    <dbReference type="NCBI Taxonomy" id="3981"/>
    <lineage>
        <taxon>Eukaryota</taxon>
        <taxon>Viridiplantae</taxon>
        <taxon>Streptophyta</taxon>
        <taxon>Embryophyta</taxon>
        <taxon>Tracheophyta</taxon>
        <taxon>Spermatophyta</taxon>
        <taxon>Magnoliopsida</taxon>
        <taxon>eudicotyledons</taxon>
        <taxon>Gunneridae</taxon>
        <taxon>Pentapetalae</taxon>
        <taxon>rosids</taxon>
        <taxon>fabids</taxon>
        <taxon>Malpighiales</taxon>
        <taxon>Euphorbiaceae</taxon>
        <taxon>Crotonoideae</taxon>
        <taxon>Micrandreae</taxon>
        <taxon>Hevea</taxon>
    </lineage>
</organism>
<keyword evidence="2" id="KW-1185">Reference proteome</keyword>
<comment type="caution">
    <text evidence="1">The sequence shown here is derived from an EMBL/GenBank/DDBJ whole genome shotgun (WGS) entry which is preliminary data.</text>
</comment>
<evidence type="ECO:0000313" key="1">
    <source>
        <dbReference type="EMBL" id="KAJ9135569.1"/>
    </source>
</evidence>
<dbReference type="InterPro" id="IPR011990">
    <property type="entry name" value="TPR-like_helical_dom_sf"/>
</dbReference>
<accession>A0ABQ9KFF3</accession>
<reference evidence="1 2" key="1">
    <citation type="journal article" date="2023" name="Plant Biotechnol. J.">
        <title>Chromosome-level wild Hevea brasiliensis genome provides new tools for genomic-assisted breeding and valuable loci to elevate rubber yield.</title>
        <authorList>
            <person name="Cheng H."/>
            <person name="Song X."/>
            <person name="Hu Y."/>
            <person name="Wu T."/>
            <person name="Yang Q."/>
            <person name="An Z."/>
            <person name="Feng S."/>
            <person name="Deng Z."/>
            <person name="Wu W."/>
            <person name="Zeng X."/>
            <person name="Tu M."/>
            <person name="Wang X."/>
            <person name="Huang H."/>
        </authorList>
    </citation>
    <scope>NUCLEOTIDE SEQUENCE [LARGE SCALE GENOMIC DNA]</scope>
    <source>
        <strain evidence="1">MT/VB/25A 57/8</strain>
    </source>
</reference>
<dbReference type="EMBL" id="JARPOI010000018">
    <property type="protein sequence ID" value="KAJ9135569.1"/>
    <property type="molecule type" value="Genomic_DNA"/>
</dbReference>
<protein>
    <recommendedName>
        <fullName evidence="3">Pentatricopeptide repeat-containing protein</fullName>
    </recommendedName>
</protein>
<dbReference type="Proteomes" id="UP001174677">
    <property type="component" value="Chromosome 18"/>
</dbReference>
<name>A0ABQ9KFF3_HEVBR</name>
<gene>
    <name evidence="1" type="ORF">P3X46_032739</name>
</gene>
<dbReference type="Gene3D" id="1.25.40.10">
    <property type="entry name" value="Tetratricopeptide repeat domain"/>
    <property type="match status" value="1"/>
</dbReference>
<proteinExistence type="predicted"/>
<evidence type="ECO:0000313" key="2">
    <source>
        <dbReference type="Proteomes" id="UP001174677"/>
    </source>
</evidence>